<evidence type="ECO:0000256" key="1">
    <source>
        <dbReference type="SAM" id="MobiDB-lite"/>
    </source>
</evidence>
<dbReference type="OrthoDB" id="129841at2759"/>
<dbReference type="EMBL" id="BSXT01007872">
    <property type="protein sequence ID" value="GMF64323.1"/>
    <property type="molecule type" value="Genomic_DNA"/>
</dbReference>
<reference evidence="2" key="1">
    <citation type="submission" date="2023-04" db="EMBL/GenBank/DDBJ databases">
        <title>Phytophthora fragariaefolia NBRC 109709.</title>
        <authorList>
            <person name="Ichikawa N."/>
            <person name="Sato H."/>
            <person name="Tonouchi N."/>
        </authorList>
    </citation>
    <scope>NUCLEOTIDE SEQUENCE</scope>
    <source>
        <strain evidence="2">NBRC 109709</strain>
    </source>
</reference>
<dbReference type="Proteomes" id="UP001165121">
    <property type="component" value="Unassembled WGS sequence"/>
</dbReference>
<keyword evidence="3" id="KW-1185">Reference proteome</keyword>
<organism evidence="2 3">
    <name type="scientific">Phytophthora fragariaefolia</name>
    <dbReference type="NCBI Taxonomy" id="1490495"/>
    <lineage>
        <taxon>Eukaryota</taxon>
        <taxon>Sar</taxon>
        <taxon>Stramenopiles</taxon>
        <taxon>Oomycota</taxon>
        <taxon>Peronosporomycetes</taxon>
        <taxon>Peronosporales</taxon>
        <taxon>Peronosporaceae</taxon>
        <taxon>Phytophthora</taxon>
    </lineage>
</organism>
<comment type="caution">
    <text evidence="2">The sequence shown here is derived from an EMBL/GenBank/DDBJ whole genome shotgun (WGS) entry which is preliminary data.</text>
</comment>
<feature type="compositionally biased region" description="Polar residues" evidence="1">
    <location>
        <begin position="165"/>
        <end position="178"/>
    </location>
</feature>
<accession>A0A9W6YHA8</accession>
<evidence type="ECO:0000313" key="2">
    <source>
        <dbReference type="EMBL" id="GMF64323.1"/>
    </source>
</evidence>
<proteinExistence type="predicted"/>
<sequence length="194" mass="22806">MDLLYPMRLDDIERVENIINTKILGEERKRQRDRLSGSRSRDVRRVESQRRAEATRPNESRKSERRDDRRDDRREYRRDDRRTRREDGRDRRVTVAVTSDDEEGDDVECQPSRRLGQLDYDDDDSDYGRDGYPDSEEESGHDYIDAGLADEKSRSGNAREDSSRTQRNSARQQPNSAGHWNPVNPPPGRRSRVS</sequence>
<evidence type="ECO:0000313" key="3">
    <source>
        <dbReference type="Proteomes" id="UP001165121"/>
    </source>
</evidence>
<feature type="compositionally biased region" description="Acidic residues" evidence="1">
    <location>
        <begin position="99"/>
        <end position="108"/>
    </location>
</feature>
<feature type="compositionally biased region" description="Basic and acidic residues" evidence="1">
    <location>
        <begin position="126"/>
        <end position="164"/>
    </location>
</feature>
<protein>
    <submittedName>
        <fullName evidence="2">Unnamed protein product</fullName>
    </submittedName>
</protein>
<gene>
    <name evidence="2" type="ORF">Pfra01_002813100</name>
</gene>
<dbReference type="AlphaFoldDB" id="A0A9W6YHA8"/>
<feature type="region of interest" description="Disordered" evidence="1">
    <location>
        <begin position="25"/>
        <end position="194"/>
    </location>
</feature>
<name>A0A9W6YHA8_9STRA</name>
<feature type="compositionally biased region" description="Basic and acidic residues" evidence="1">
    <location>
        <begin position="25"/>
        <end position="93"/>
    </location>
</feature>